<accession>A0A0G0IME3</accession>
<name>A0A0G0IME3_9BACT</name>
<proteinExistence type="predicted"/>
<sequence>MTSMKGFPNFEYYFIKGSKTLDIILQGADVGIDKPFIRKVINTCRKSGNSVLAFNFLYYERGEDHSSGEELLEELETLKSLMVYVRAEEYRHIRFVGKSLGGIVGSFFLNDLPENDMQRYSIVILGYVTGSVRLNQFSGKISIIQGEKDKFGSIEKVKEDLINARSKNISYFEVKEADHSFRNPETKEPVFVDEAMQLLASIK</sequence>
<dbReference type="EMBL" id="LBUE01000012">
    <property type="protein sequence ID" value="KKQ55862.1"/>
    <property type="molecule type" value="Genomic_DNA"/>
</dbReference>
<evidence type="ECO:0000259" key="1">
    <source>
        <dbReference type="Pfam" id="PF20408"/>
    </source>
</evidence>
<comment type="caution">
    <text evidence="2">The sequence shown here is derived from an EMBL/GenBank/DDBJ whole genome shotgun (WGS) entry which is preliminary data.</text>
</comment>
<dbReference type="SUPFAM" id="SSF53474">
    <property type="entry name" value="alpha/beta-Hydrolases"/>
    <property type="match status" value="1"/>
</dbReference>
<feature type="domain" description="KANL3/Tex30 alpha/beta hydrolase-like" evidence="1">
    <location>
        <begin position="26"/>
        <end position="187"/>
    </location>
</feature>
<dbReference type="InterPro" id="IPR029058">
    <property type="entry name" value="AB_hydrolase_fold"/>
</dbReference>
<evidence type="ECO:0000313" key="3">
    <source>
        <dbReference type="Proteomes" id="UP000034096"/>
    </source>
</evidence>
<reference evidence="2 3" key="1">
    <citation type="journal article" date="2015" name="Nature">
        <title>rRNA introns, odd ribosomes, and small enigmatic genomes across a large radiation of phyla.</title>
        <authorList>
            <person name="Brown C.T."/>
            <person name="Hug L.A."/>
            <person name="Thomas B.C."/>
            <person name="Sharon I."/>
            <person name="Castelle C.J."/>
            <person name="Singh A."/>
            <person name="Wilkins M.J."/>
            <person name="Williams K.H."/>
            <person name="Banfield J.F."/>
        </authorList>
    </citation>
    <scope>NUCLEOTIDE SEQUENCE [LARGE SCALE GENOMIC DNA]</scope>
</reference>
<dbReference type="Pfam" id="PF20408">
    <property type="entry name" value="Abhydrolase_11"/>
    <property type="match status" value="1"/>
</dbReference>
<gene>
    <name evidence="2" type="ORF">US75_C0012G0005</name>
</gene>
<evidence type="ECO:0000313" key="2">
    <source>
        <dbReference type="EMBL" id="KKQ55862.1"/>
    </source>
</evidence>
<organism evidence="2 3">
    <name type="scientific">Candidatus Woesebacteria bacterium GW2011_GWC1_38_13</name>
    <dbReference type="NCBI Taxonomy" id="1618583"/>
    <lineage>
        <taxon>Bacteria</taxon>
        <taxon>Candidatus Woeseibacteriota</taxon>
    </lineage>
</organism>
<dbReference type="InterPro" id="IPR046879">
    <property type="entry name" value="KANL3/Tex30_Abhydrolase"/>
</dbReference>
<dbReference type="AlphaFoldDB" id="A0A0G0IME3"/>
<protein>
    <recommendedName>
        <fullName evidence="1">KANL3/Tex30 alpha/beta hydrolase-like domain-containing protein</fullName>
    </recommendedName>
</protein>
<dbReference type="Gene3D" id="3.40.50.1820">
    <property type="entry name" value="alpha/beta hydrolase"/>
    <property type="match status" value="1"/>
</dbReference>
<dbReference type="Proteomes" id="UP000034096">
    <property type="component" value="Unassembled WGS sequence"/>
</dbReference>